<dbReference type="STRING" id="8081.ENSPREP00000017474"/>
<reference evidence="2" key="2">
    <citation type="submission" date="2025-08" db="UniProtKB">
        <authorList>
            <consortium name="Ensembl"/>
        </authorList>
    </citation>
    <scope>IDENTIFICATION</scope>
    <source>
        <strain evidence="2">Guanapo</strain>
    </source>
</reference>
<proteinExistence type="predicted"/>
<name>A0A3P9P6P9_POERE</name>
<dbReference type="AlphaFoldDB" id="A0A3P9P6P9"/>
<feature type="signal peptide" evidence="1">
    <location>
        <begin position="1"/>
        <end position="16"/>
    </location>
</feature>
<reference evidence="3" key="1">
    <citation type="submission" date="2013-11" db="EMBL/GenBank/DDBJ databases">
        <title>The genomic landscape of the Guanapo guppy.</title>
        <authorList>
            <person name="Kuenstner A."/>
            <person name="Dreyer C."/>
        </authorList>
    </citation>
    <scope>NUCLEOTIDE SEQUENCE</scope>
    <source>
        <strain evidence="3">Guanapo</strain>
    </source>
</reference>
<dbReference type="GeneTree" id="ENSGT00940000173663"/>
<organism evidence="2 3">
    <name type="scientific">Poecilia reticulata</name>
    <name type="common">Guppy</name>
    <name type="synonym">Acanthophacelus reticulatus</name>
    <dbReference type="NCBI Taxonomy" id="8081"/>
    <lineage>
        <taxon>Eukaryota</taxon>
        <taxon>Metazoa</taxon>
        <taxon>Chordata</taxon>
        <taxon>Craniata</taxon>
        <taxon>Vertebrata</taxon>
        <taxon>Euteleostomi</taxon>
        <taxon>Actinopterygii</taxon>
        <taxon>Neopterygii</taxon>
        <taxon>Teleostei</taxon>
        <taxon>Neoteleostei</taxon>
        <taxon>Acanthomorphata</taxon>
        <taxon>Ovalentaria</taxon>
        <taxon>Atherinomorphae</taxon>
        <taxon>Cyprinodontiformes</taxon>
        <taxon>Poeciliidae</taxon>
        <taxon>Poeciliinae</taxon>
        <taxon>Poecilia</taxon>
    </lineage>
</organism>
<reference evidence="2" key="3">
    <citation type="submission" date="2025-09" db="UniProtKB">
        <authorList>
            <consortium name="Ensembl"/>
        </authorList>
    </citation>
    <scope>IDENTIFICATION</scope>
    <source>
        <strain evidence="2">Guanapo</strain>
    </source>
</reference>
<feature type="chain" id="PRO_5045389099" description="SNX14" evidence="1">
    <location>
        <begin position="17"/>
        <end position="93"/>
    </location>
</feature>
<evidence type="ECO:0000313" key="2">
    <source>
        <dbReference type="Ensembl" id="ENSPREP00000017474.1"/>
    </source>
</evidence>
<keyword evidence="1" id="KW-0732">Signal</keyword>
<protein>
    <recommendedName>
        <fullName evidence="4">SNX14</fullName>
    </recommendedName>
</protein>
<sequence length="93" mass="10413">MMFWSLLAGFVTFYFSLGPDSLLPNVFFPVKPRAKVGPDPELFPLGHSCAVCGTTRCQRHRPALLLENQQPWLDLRVHSKVDASVAEVSPARF</sequence>
<accession>A0A3P9P6P9</accession>
<evidence type="ECO:0000313" key="3">
    <source>
        <dbReference type="Proteomes" id="UP000242638"/>
    </source>
</evidence>
<keyword evidence="3" id="KW-1185">Reference proteome</keyword>
<evidence type="ECO:0000256" key="1">
    <source>
        <dbReference type="SAM" id="SignalP"/>
    </source>
</evidence>
<dbReference type="Bgee" id="ENSPREG00000011819">
    <property type="expression patterns" value="Expressed in caudal fin and 1 other cell type or tissue"/>
</dbReference>
<evidence type="ECO:0008006" key="4">
    <source>
        <dbReference type="Google" id="ProtNLM"/>
    </source>
</evidence>
<dbReference type="Ensembl" id="ENSPRET00000017659.1">
    <property type="protein sequence ID" value="ENSPREP00000017474.1"/>
    <property type="gene ID" value="ENSPREG00000011819.1"/>
</dbReference>
<dbReference type="OMA" id="SEGCQQP"/>
<dbReference type="Proteomes" id="UP000242638">
    <property type="component" value="Unassembled WGS sequence"/>
</dbReference>